<dbReference type="AlphaFoldDB" id="A0A0G3B786"/>
<evidence type="ECO:0000256" key="10">
    <source>
        <dbReference type="PIRSR" id="PIRSR602401-1"/>
    </source>
</evidence>
<evidence type="ECO:0000256" key="7">
    <source>
        <dbReference type="ARBA" id="ARBA00023002"/>
    </source>
</evidence>
<evidence type="ECO:0000256" key="11">
    <source>
        <dbReference type="SAM" id="Phobius"/>
    </source>
</evidence>
<name>A0A0G3B786_PETCR</name>
<evidence type="ECO:0000256" key="5">
    <source>
        <dbReference type="ARBA" id="ARBA00022824"/>
    </source>
</evidence>
<evidence type="ECO:0000256" key="3">
    <source>
        <dbReference type="ARBA" id="ARBA00022617"/>
    </source>
</evidence>
<keyword evidence="4 10" id="KW-0479">Metal-binding</keyword>
<dbReference type="Gene3D" id="1.10.630.10">
    <property type="entry name" value="Cytochrome P450"/>
    <property type="match status" value="1"/>
</dbReference>
<evidence type="ECO:0000256" key="6">
    <source>
        <dbReference type="ARBA" id="ARBA00022848"/>
    </source>
</evidence>
<evidence type="ECO:0000256" key="2">
    <source>
        <dbReference type="ARBA" id="ARBA00010617"/>
    </source>
</evidence>
<dbReference type="PRINTS" id="PR00385">
    <property type="entry name" value="P450"/>
</dbReference>
<dbReference type="InterPro" id="IPR002401">
    <property type="entry name" value="Cyt_P450_E_grp-I"/>
</dbReference>
<dbReference type="GO" id="GO:0016705">
    <property type="term" value="F:oxidoreductase activity, acting on paired donors, with incorporation or reduction of molecular oxygen"/>
    <property type="evidence" value="ECO:0007669"/>
    <property type="project" value="InterPro"/>
</dbReference>
<evidence type="ECO:0000256" key="8">
    <source>
        <dbReference type="ARBA" id="ARBA00023004"/>
    </source>
</evidence>
<keyword evidence="8 10" id="KW-0408">Iron</keyword>
<dbReference type="PRINTS" id="PR00463">
    <property type="entry name" value="EP450I"/>
</dbReference>
<keyword evidence="11" id="KW-0812">Transmembrane</keyword>
<evidence type="ECO:0000256" key="9">
    <source>
        <dbReference type="ARBA" id="ARBA00023033"/>
    </source>
</evidence>
<dbReference type="CDD" id="cd11072">
    <property type="entry name" value="CYP71-like"/>
    <property type="match status" value="1"/>
</dbReference>
<sequence>MVLDQQSLFLLSLCSLFFVLVFLYIWLSTSKPTGKNLPPSPRKLPIIGNLHQVNKDPHISLRSLAKRYGQIMQLHFGSVPVLVVSSADAAKEIMKTHDLAFANRPNSSIWDRIFYKGKDVVFAPYSEYWRQVKSICVLQLLSNKRVRSFQAVREEEVALLVENIKESGSKPVNLSELFYALLSNVVSRIALGRKYSIISEGGKESSLKELFQSIAQLIGYFSVGDYIPWLFWIDSLNGLKGQVEKASAEVDVFLEGVIRDHRIALDNGASSDDLLYNLPEIQKQNTNSAFSIDKDSIKGVILNMFFDGTDTTSAVLEWTMAALIKNPDIMRKLQNEVREIGRGKSTISGDDLENMHYLKAVIKESMRIYTPVPLLVAREAMQDVNVMGYYIKAGTQVMINAWAIATDPTLWDNPEEFIPERFLNNPVDHKGMHFEFIPFGARRRGCPGIQYAMAINELALANLVHIFDFALPGGKRLEDLDMDAETGMTLHKKSPLLVVATSRV</sequence>
<organism evidence="12">
    <name type="scientific">Petroselinum crispum</name>
    <name type="common">Parsley</name>
    <name type="synonym">Petroselinum hortense</name>
    <dbReference type="NCBI Taxonomy" id="4043"/>
    <lineage>
        <taxon>Eukaryota</taxon>
        <taxon>Viridiplantae</taxon>
        <taxon>Streptophyta</taxon>
        <taxon>Embryophyta</taxon>
        <taxon>Tracheophyta</taxon>
        <taxon>Spermatophyta</taxon>
        <taxon>Magnoliopsida</taxon>
        <taxon>eudicotyledons</taxon>
        <taxon>Gunneridae</taxon>
        <taxon>Pentapetalae</taxon>
        <taxon>asterids</taxon>
        <taxon>campanulids</taxon>
        <taxon>Apiales</taxon>
        <taxon>Apiaceae</taxon>
        <taxon>Apioideae</taxon>
        <taxon>apioid superclade</taxon>
        <taxon>Apieae</taxon>
        <taxon>Petroselinum</taxon>
    </lineage>
</organism>
<dbReference type="GO" id="GO:0005506">
    <property type="term" value="F:iron ion binding"/>
    <property type="evidence" value="ECO:0007669"/>
    <property type="project" value="InterPro"/>
</dbReference>
<dbReference type="PANTHER" id="PTHR47955:SF15">
    <property type="entry name" value="CYTOCHROME P450 71A2-LIKE"/>
    <property type="match status" value="1"/>
</dbReference>
<feature type="binding site" description="axial binding residue" evidence="10">
    <location>
        <position position="446"/>
    </location>
    <ligand>
        <name>heme</name>
        <dbReference type="ChEBI" id="CHEBI:30413"/>
    </ligand>
    <ligandPart>
        <name>Fe</name>
        <dbReference type="ChEBI" id="CHEBI:18248"/>
    </ligandPart>
</feature>
<keyword evidence="6" id="KW-0492">Microsome</keyword>
<dbReference type="GO" id="GO:0020037">
    <property type="term" value="F:heme binding"/>
    <property type="evidence" value="ECO:0007669"/>
    <property type="project" value="InterPro"/>
</dbReference>
<keyword evidence="5" id="KW-0256">Endoplasmic reticulum</keyword>
<dbReference type="Pfam" id="PF00067">
    <property type="entry name" value="p450"/>
    <property type="match status" value="1"/>
</dbReference>
<reference evidence="12" key="1">
    <citation type="submission" date="2014-11" db="EMBL/GenBank/DDBJ databases">
        <title>Evolution of substrate recognition sites (SRSs) in cytochromes P450 from Apiaceae using subfamily CYP71AJ as an example.</title>
        <authorList>
            <person name="Hehn A."/>
            <person name="Dueholm B."/>
            <person name="Simonsen H."/>
        </authorList>
    </citation>
    <scope>NUCLEOTIDE SEQUENCE</scope>
</reference>
<comment type="similarity">
    <text evidence="2">Belongs to the cytochrome P450 family.</text>
</comment>
<evidence type="ECO:0000256" key="4">
    <source>
        <dbReference type="ARBA" id="ARBA00022723"/>
    </source>
</evidence>
<evidence type="ECO:0000313" key="12">
    <source>
        <dbReference type="EMBL" id="AKJ23345.1"/>
    </source>
</evidence>
<dbReference type="EMBL" id="KP191552">
    <property type="protein sequence ID" value="AKJ23345.1"/>
    <property type="molecule type" value="mRNA"/>
</dbReference>
<keyword evidence="3 10" id="KW-0349">Heme</keyword>
<dbReference type="PANTHER" id="PTHR47955">
    <property type="entry name" value="CYTOCHROME P450 FAMILY 71 PROTEIN"/>
    <property type="match status" value="1"/>
</dbReference>
<protein>
    <submittedName>
        <fullName evidence="12">CYP71AJ9</fullName>
    </submittedName>
</protein>
<keyword evidence="7" id="KW-0560">Oxidoreductase</keyword>
<comment type="subcellular location">
    <subcellularLocation>
        <location evidence="1">Microsome membrane</location>
        <topology evidence="1">Single-pass membrane protein</topology>
    </subcellularLocation>
</comment>
<dbReference type="InterPro" id="IPR036396">
    <property type="entry name" value="Cyt_P450_sf"/>
</dbReference>
<dbReference type="InterPro" id="IPR001128">
    <property type="entry name" value="Cyt_P450"/>
</dbReference>
<accession>A0A0G3B786</accession>
<dbReference type="GO" id="GO:0004497">
    <property type="term" value="F:monooxygenase activity"/>
    <property type="evidence" value="ECO:0007669"/>
    <property type="project" value="UniProtKB-KW"/>
</dbReference>
<evidence type="ECO:0000256" key="1">
    <source>
        <dbReference type="ARBA" id="ARBA00004111"/>
    </source>
</evidence>
<feature type="transmembrane region" description="Helical" evidence="11">
    <location>
        <begin position="7"/>
        <end position="27"/>
    </location>
</feature>
<dbReference type="FunFam" id="1.10.630.10:FF:000011">
    <property type="entry name" value="Cytochrome P450 83B1"/>
    <property type="match status" value="1"/>
</dbReference>
<dbReference type="SUPFAM" id="SSF48264">
    <property type="entry name" value="Cytochrome P450"/>
    <property type="match status" value="1"/>
</dbReference>
<comment type="cofactor">
    <cofactor evidence="10">
        <name>heme</name>
        <dbReference type="ChEBI" id="CHEBI:30413"/>
    </cofactor>
</comment>
<keyword evidence="9" id="KW-0503">Monooxygenase</keyword>
<keyword evidence="11" id="KW-0472">Membrane</keyword>
<proteinExistence type="evidence at transcript level"/>
<keyword evidence="11" id="KW-1133">Transmembrane helix</keyword>